<gene>
    <name evidence="3" type="ORF">ACFFN1_05560</name>
</gene>
<dbReference type="Proteomes" id="UP001589707">
    <property type="component" value="Unassembled WGS sequence"/>
</dbReference>
<feature type="transmembrane region" description="Helical" evidence="2">
    <location>
        <begin position="41"/>
        <end position="63"/>
    </location>
</feature>
<organism evidence="3 4">
    <name type="scientific">Brevibacterium otitidis</name>
    <dbReference type="NCBI Taxonomy" id="53364"/>
    <lineage>
        <taxon>Bacteria</taxon>
        <taxon>Bacillati</taxon>
        <taxon>Actinomycetota</taxon>
        <taxon>Actinomycetes</taxon>
        <taxon>Micrococcales</taxon>
        <taxon>Brevibacteriaceae</taxon>
        <taxon>Brevibacterium</taxon>
    </lineage>
</organism>
<comment type="caution">
    <text evidence="3">The sequence shown here is derived from an EMBL/GenBank/DDBJ whole genome shotgun (WGS) entry which is preliminary data.</text>
</comment>
<sequence>MAPTPPDSGSADQPERSSHARVPSPSRRTPFLTVESRPVRAGVVAAGSTALITLLVTGASAAVQASRPAGGLAWIFGELMSSFLLLGMVAALANFAIGAVRWKKPTAGLKGTLITALFLALAFPAIVYMVSVVWMPSALYVFISLLLICIPASVLFAIIARLPLGPRQPDVR</sequence>
<feature type="transmembrane region" description="Helical" evidence="2">
    <location>
        <begin position="112"/>
        <end position="134"/>
    </location>
</feature>
<accession>A0ABV5X0C4</accession>
<evidence type="ECO:0000313" key="3">
    <source>
        <dbReference type="EMBL" id="MFB9775880.1"/>
    </source>
</evidence>
<evidence type="ECO:0000313" key="4">
    <source>
        <dbReference type="Proteomes" id="UP001589707"/>
    </source>
</evidence>
<name>A0ABV5X0C4_9MICO</name>
<protein>
    <submittedName>
        <fullName evidence="3">Uncharacterized protein</fullName>
    </submittedName>
</protein>
<evidence type="ECO:0000256" key="1">
    <source>
        <dbReference type="SAM" id="MobiDB-lite"/>
    </source>
</evidence>
<feature type="region of interest" description="Disordered" evidence="1">
    <location>
        <begin position="1"/>
        <end position="29"/>
    </location>
</feature>
<dbReference type="EMBL" id="JBHMAU010000039">
    <property type="protein sequence ID" value="MFB9775880.1"/>
    <property type="molecule type" value="Genomic_DNA"/>
</dbReference>
<reference evidence="3 4" key="1">
    <citation type="submission" date="2024-09" db="EMBL/GenBank/DDBJ databases">
        <authorList>
            <person name="Sun Q."/>
            <person name="Mori K."/>
        </authorList>
    </citation>
    <scope>NUCLEOTIDE SEQUENCE [LARGE SCALE GENOMIC DNA]</scope>
    <source>
        <strain evidence="3 4">JCM 11683</strain>
    </source>
</reference>
<dbReference type="RefSeq" id="WP_376839403.1">
    <property type="nucleotide sequence ID" value="NZ_JBHMAU010000039.1"/>
</dbReference>
<keyword evidence="2" id="KW-0472">Membrane</keyword>
<keyword evidence="2" id="KW-1133">Transmembrane helix</keyword>
<feature type="transmembrane region" description="Helical" evidence="2">
    <location>
        <begin position="140"/>
        <end position="164"/>
    </location>
</feature>
<keyword evidence="4" id="KW-1185">Reference proteome</keyword>
<keyword evidence="2" id="KW-0812">Transmembrane</keyword>
<evidence type="ECO:0000256" key="2">
    <source>
        <dbReference type="SAM" id="Phobius"/>
    </source>
</evidence>
<proteinExistence type="predicted"/>